<name>A0A1H3RZI3_9RHOB</name>
<keyword evidence="1" id="KW-0472">Membrane</keyword>
<dbReference type="AlphaFoldDB" id="A0A1H3RZI3"/>
<feature type="transmembrane region" description="Helical" evidence="1">
    <location>
        <begin position="21"/>
        <end position="44"/>
    </location>
</feature>
<dbReference type="STRING" id="1244108.SAMN05444004_11047"/>
<organism evidence="2 3">
    <name type="scientific">Jannaschia faecimaris</name>
    <dbReference type="NCBI Taxonomy" id="1244108"/>
    <lineage>
        <taxon>Bacteria</taxon>
        <taxon>Pseudomonadati</taxon>
        <taxon>Pseudomonadota</taxon>
        <taxon>Alphaproteobacteria</taxon>
        <taxon>Rhodobacterales</taxon>
        <taxon>Roseobacteraceae</taxon>
        <taxon>Jannaschia</taxon>
    </lineage>
</organism>
<evidence type="ECO:0000313" key="2">
    <source>
        <dbReference type="EMBL" id="SDZ31183.1"/>
    </source>
</evidence>
<keyword evidence="1" id="KW-1133">Transmembrane helix</keyword>
<sequence length="68" mass="7717">MAGLPRPPACIRMHHPAKLNAMNNTTFAILAILLVSFFGSDWLFNDAQIAMFLGKRLIDLTEQIAFWR</sequence>
<evidence type="ECO:0000313" key="3">
    <source>
        <dbReference type="Proteomes" id="UP000198914"/>
    </source>
</evidence>
<proteinExistence type="predicted"/>
<dbReference type="EMBL" id="FNPX01000010">
    <property type="protein sequence ID" value="SDZ31183.1"/>
    <property type="molecule type" value="Genomic_DNA"/>
</dbReference>
<protein>
    <submittedName>
        <fullName evidence="2">Uncharacterized protein</fullName>
    </submittedName>
</protein>
<keyword evidence="3" id="KW-1185">Reference proteome</keyword>
<gene>
    <name evidence="2" type="ORF">SAMN05444004_11047</name>
</gene>
<accession>A0A1H3RZI3</accession>
<dbReference type="Proteomes" id="UP000198914">
    <property type="component" value="Unassembled WGS sequence"/>
</dbReference>
<reference evidence="3" key="1">
    <citation type="submission" date="2016-10" db="EMBL/GenBank/DDBJ databases">
        <authorList>
            <person name="Varghese N."/>
            <person name="Submissions S."/>
        </authorList>
    </citation>
    <scope>NUCLEOTIDE SEQUENCE [LARGE SCALE GENOMIC DNA]</scope>
    <source>
        <strain evidence="3">DSM 100420</strain>
    </source>
</reference>
<keyword evidence="1" id="KW-0812">Transmembrane</keyword>
<evidence type="ECO:0000256" key="1">
    <source>
        <dbReference type="SAM" id="Phobius"/>
    </source>
</evidence>